<keyword evidence="2" id="KW-0732">Signal</keyword>
<feature type="compositionally biased region" description="Low complexity" evidence="1">
    <location>
        <begin position="140"/>
        <end position="150"/>
    </location>
</feature>
<name>A0A150P2Q3_SORCE</name>
<dbReference type="Proteomes" id="UP000075420">
    <property type="component" value="Unassembled WGS sequence"/>
</dbReference>
<evidence type="ECO:0000256" key="2">
    <source>
        <dbReference type="SAM" id="SignalP"/>
    </source>
</evidence>
<feature type="signal peptide" evidence="2">
    <location>
        <begin position="1"/>
        <end position="23"/>
    </location>
</feature>
<evidence type="ECO:0000256" key="1">
    <source>
        <dbReference type="SAM" id="MobiDB-lite"/>
    </source>
</evidence>
<accession>A0A150P2Q3</accession>
<sequence length="168" mass="18630">MRRALLALSLLALASCGIAPSNAQRLTDAAIEMNTAARFGRMDIALESVGASARQDFMSRHAGWGTRLRVVDVEFGGFEMVQRDEAEVYVDVLWLRNDEATVRTTRIVQRWRDARGHWELMSEERKDGDDGLLGEPPPAEETAGEAPSAADTDRKHGLSLHTRVIRGE</sequence>
<reference evidence="3 4" key="1">
    <citation type="submission" date="2014-02" db="EMBL/GenBank/DDBJ databases">
        <title>The small core and large imbalanced accessory genome model reveals a collaborative survival strategy of Sorangium cellulosum strains in nature.</title>
        <authorList>
            <person name="Han K."/>
            <person name="Peng R."/>
            <person name="Blom J."/>
            <person name="Li Y.-Z."/>
        </authorList>
    </citation>
    <scope>NUCLEOTIDE SEQUENCE [LARGE SCALE GENOMIC DNA]</scope>
    <source>
        <strain evidence="3 4">So0157-25</strain>
    </source>
</reference>
<gene>
    <name evidence="3" type="ORF">BE08_12570</name>
</gene>
<evidence type="ECO:0000313" key="4">
    <source>
        <dbReference type="Proteomes" id="UP000075420"/>
    </source>
</evidence>
<comment type="caution">
    <text evidence="3">The sequence shown here is derived from an EMBL/GenBank/DDBJ whole genome shotgun (WGS) entry which is preliminary data.</text>
</comment>
<protein>
    <recommendedName>
        <fullName evidence="5">Secreted protein</fullName>
    </recommendedName>
</protein>
<proteinExistence type="predicted"/>
<dbReference type="PROSITE" id="PS51257">
    <property type="entry name" value="PROKAR_LIPOPROTEIN"/>
    <property type="match status" value="1"/>
</dbReference>
<evidence type="ECO:0000313" key="3">
    <source>
        <dbReference type="EMBL" id="KYF49729.1"/>
    </source>
</evidence>
<dbReference type="AlphaFoldDB" id="A0A150P2Q3"/>
<feature type="region of interest" description="Disordered" evidence="1">
    <location>
        <begin position="122"/>
        <end position="168"/>
    </location>
</feature>
<evidence type="ECO:0008006" key="5">
    <source>
        <dbReference type="Google" id="ProtNLM"/>
    </source>
</evidence>
<organism evidence="3 4">
    <name type="scientific">Sorangium cellulosum</name>
    <name type="common">Polyangium cellulosum</name>
    <dbReference type="NCBI Taxonomy" id="56"/>
    <lineage>
        <taxon>Bacteria</taxon>
        <taxon>Pseudomonadati</taxon>
        <taxon>Myxococcota</taxon>
        <taxon>Polyangia</taxon>
        <taxon>Polyangiales</taxon>
        <taxon>Polyangiaceae</taxon>
        <taxon>Sorangium</taxon>
    </lineage>
</organism>
<feature type="chain" id="PRO_5007565236" description="Secreted protein" evidence="2">
    <location>
        <begin position="24"/>
        <end position="168"/>
    </location>
</feature>
<dbReference type="EMBL" id="JELY01003323">
    <property type="protein sequence ID" value="KYF49729.1"/>
    <property type="molecule type" value="Genomic_DNA"/>
</dbReference>